<reference evidence="2" key="1">
    <citation type="submission" date="2022-10" db="EMBL/GenBank/DDBJ databases">
        <authorList>
            <person name="Boutroux M."/>
        </authorList>
    </citation>
    <scope>NUCLEOTIDE SEQUENCE</scope>
    <source>
        <strain evidence="2">51.81</strain>
    </source>
</reference>
<accession>A0A9X4E3E3</accession>
<feature type="transmembrane region" description="Helical" evidence="1">
    <location>
        <begin position="34"/>
        <end position="53"/>
    </location>
</feature>
<evidence type="ECO:0000256" key="1">
    <source>
        <dbReference type="SAM" id="Phobius"/>
    </source>
</evidence>
<proteinExistence type="predicted"/>
<feature type="transmembrane region" description="Helical" evidence="1">
    <location>
        <begin position="102"/>
        <end position="122"/>
    </location>
</feature>
<dbReference type="RefSeq" id="WP_274585555.1">
    <property type="nucleotide sequence ID" value="NZ_CP145811.1"/>
</dbReference>
<feature type="transmembrane region" description="Helical" evidence="1">
    <location>
        <begin position="7"/>
        <end position="28"/>
    </location>
</feature>
<keyword evidence="1" id="KW-0472">Membrane</keyword>
<sequence>MFKRPEELIMAALALLWVVFSYFAVSYLGAPAQTALLTAALTLIWAAVFFLLWQRNLTRLIWPLFLGLLTACWWPVLDWFAVRGLVAPEAFGDTIIVQKPWYASWTFKLIAAAVVALSGYGFKWKQYKKHTID</sequence>
<evidence type="ECO:0000313" key="4">
    <source>
        <dbReference type="Proteomes" id="UP001149607"/>
    </source>
</evidence>
<evidence type="ECO:0000313" key="2">
    <source>
        <dbReference type="EMBL" id="MDD9328484.1"/>
    </source>
</evidence>
<protein>
    <submittedName>
        <fullName evidence="2">Uncharacterized protein</fullName>
    </submittedName>
</protein>
<dbReference type="EMBL" id="CP146598">
    <property type="protein sequence ID" value="WWY03875.1"/>
    <property type="molecule type" value="Genomic_DNA"/>
</dbReference>
<dbReference type="Proteomes" id="UP001149607">
    <property type="component" value="Chromosome"/>
</dbReference>
<dbReference type="EMBL" id="JAPQFL010000006">
    <property type="protein sequence ID" value="MDD9328484.1"/>
    <property type="molecule type" value="Genomic_DNA"/>
</dbReference>
<keyword evidence="1" id="KW-0812">Transmembrane</keyword>
<evidence type="ECO:0000313" key="3">
    <source>
        <dbReference type="EMBL" id="WWY03875.1"/>
    </source>
</evidence>
<name>A0A9X4E3E3_9NEIS</name>
<dbReference type="AlphaFoldDB" id="A0A9X4E3E3"/>
<keyword evidence="1" id="KW-1133">Transmembrane helix</keyword>
<reference evidence="3" key="2">
    <citation type="submission" date="2024-02" db="EMBL/GenBank/DDBJ databases">
        <title>Neisseria leonii sp. nov.</title>
        <authorList>
            <person name="Boutroux M."/>
            <person name="Favre-Rochex S."/>
            <person name="Gorgette O."/>
            <person name="Touak G."/>
            <person name="Muhle E."/>
            <person name="Chesneau O."/>
            <person name="Clermont D."/>
            <person name="Rahi P."/>
        </authorList>
    </citation>
    <scope>NUCLEOTIDE SEQUENCE</scope>
    <source>
        <strain evidence="3">51.81</strain>
    </source>
</reference>
<keyword evidence="4" id="KW-1185">Reference proteome</keyword>
<gene>
    <name evidence="2" type="ORF">ORY91_001911</name>
    <name evidence="3" type="ORF">V9W64_03845</name>
</gene>
<organism evidence="2">
    <name type="scientific">Neisseria leonii</name>
    <dbReference type="NCBI Taxonomy" id="2995413"/>
    <lineage>
        <taxon>Bacteria</taxon>
        <taxon>Pseudomonadati</taxon>
        <taxon>Pseudomonadota</taxon>
        <taxon>Betaproteobacteria</taxon>
        <taxon>Neisseriales</taxon>
        <taxon>Neisseriaceae</taxon>
        <taxon>Neisseria</taxon>
    </lineage>
</organism>
<feature type="transmembrane region" description="Helical" evidence="1">
    <location>
        <begin position="60"/>
        <end position="82"/>
    </location>
</feature>